<dbReference type="InParanoid" id="A0LKM5"/>
<dbReference type="EMBL" id="CP000478">
    <property type="protein sequence ID" value="ABK17977.1"/>
    <property type="molecule type" value="Genomic_DNA"/>
</dbReference>
<dbReference type="KEGG" id="sfu:Sfum_2295"/>
<feature type="region of interest" description="Disordered" evidence="1">
    <location>
        <begin position="18"/>
        <end position="39"/>
    </location>
</feature>
<gene>
    <name evidence="2" type="ordered locus">Sfum_2295</name>
</gene>
<evidence type="ECO:0000256" key="1">
    <source>
        <dbReference type="SAM" id="MobiDB-lite"/>
    </source>
</evidence>
<protein>
    <submittedName>
        <fullName evidence="2">Uncharacterized protein</fullName>
    </submittedName>
</protein>
<keyword evidence="3" id="KW-1185">Reference proteome</keyword>
<name>A0LKM5_SYNFM</name>
<sequence length="71" mass="7220">MLIPEFLSSLGGAWCFSGKGKSSGDEFPKGGGGTGNDGARMMPDRAHRAKCREGLVAHAIWAGLGAPGMSA</sequence>
<evidence type="ECO:0000313" key="3">
    <source>
        <dbReference type="Proteomes" id="UP000001784"/>
    </source>
</evidence>
<organism evidence="2 3">
    <name type="scientific">Syntrophobacter fumaroxidans (strain DSM 10017 / MPOB)</name>
    <dbReference type="NCBI Taxonomy" id="335543"/>
    <lineage>
        <taxon>Bacteria</taxon>
        <taxon>Pseudomonadati</taxon>
        <taxon>Thermodesulfobacteriota</taxon>
        <taxon>Syntrophobacteria</taxon>
        <taxon>Syntrophobacterales</taxon>
        <taxon>Syntrophobacteraceae</taxon>
        <taxon>Syntrophobacter</taxon>
    </lineage>
</organism>
<dbReference type="AlphaFoldDB" id="A0LKM5"/>
<proteinExistence type="predicted"/>
<reference evidence="2 3" key="1">
    <citation type="submission" date="2006-10" db="EMBL/GenBank/DDBJ databases">
        <title>Complete sequence of Syntrophobacter fumaroxidans MPOB.</title>
        <authorList>
            <consortium name="US DOE Joint Genome Institute"/>
            <person name="Copeland A."/>
            <person name="Lucas S."/>
            <person name="Lapidus A."/>
            <person name="Barry K."/>
            <person name="Detter J.C."/>
            <person name="Glavina del Rio T."/>
            <person name="Hammon N."/>
            <person name="Israni S."/>
            <person name="Pitluck S."/>
            <person name="Goltsman E.G."/>
            <person name="Martinez M."/>
            <person name="Schmutz J."/>
            <person name="Larimer F."/>
            <person name="Land M."/>
            <person name="Hauser L."/>
            <person name="Kyrpides N."/>
            <person name="Kim E."/>
            <person name="Boone D.R."/>
            <person name="Brockman F."/>
            <person name="Culley D."/>
            <person name="Ferry J."/>
            <person name="Gunsalus R."/>
            <person name="McInerney M.J."/>
            <person name="Morrison M."/>
            <person name="Plugge C."/>
            <person name="Rohlin L."/>
            <person name="Scholten J."/>
            <person name="Sieber J."/>
            <person name="Stams A.J.M."/>
            <person name="Worm P."/>
            <person name="Henstra A.M."/>
            <person name="Richardson P."/>
        </authorList>
    </citation>
    <scope>NUCLEOTIDE SEQUENCE [LARGE SCALE GENOMIC DNA]</scope>
    <source>
        <strain evidence="3">DSM 10017 / MPOB</strain>
    </source>
</reference>
<evidence type="ECO:0000313" key="2">
    <source>
        <dbReference type="EMBL" id="ABK17977.1"/>
    </source>
</evidence>
<accession>A0LKM5</accession>
<dbReference type="STRING" id="335543.Sfum_2295"/>
<dbReference type="Proteomes" id="UP000001784">
    <property type="component" value="Chromosome"/>
</dbReference>
<dbReference type="HOGENOM" id="CLU_2738625_0_0_7"/>